<dbReference type="InterPro" id="IPR001584">
    <property type="entry name" value="Integrase_cat-core"/>
</dbReference>
<evidence type="ECO:0000256" key="1">
    <source>
        <dbReference type="SAM" id="MobiDB-lite"/>
    </source>
</evidence>
<keyword evidence="3" id="KW-1185">Reference proteome</keyword>
<accession>A0A6J1QU90</accession>
<reference evidence="4" key="1">
    <citation type="submission" date="2025-08" db="UniProtKB">
        <authorList>
            <consortium name="RefSeq"/>
        </authorList>
    </citation>
    <scope>IDENTIFICATION</scope>
    <source>
        <tissue evidence="4">Whole body</tissue>
    </source>
</reference>
<dbReference type="GO" id="GO:0003676">
    <property type="term" value="F:nucleic acid binding"/>
    <property type="evidence" value="ECO:0007669"/>
    <property type="project" value="InterPro"/>
</dbReference>
<dbReference type="PANTHER" id="PTHR37984">
    <property type="entry name" value="PROTEIN CBG26694"/>
    <property type="match status" value="1"/>
</dbReference>
<organism evidence="3 4">
    <name type="scientific">Temnothorax curvispinosus</name>
    <dbReference type="NCBI Taxonomy" id="300111"/>
    <lineage>
        <taxon>Eukaryota</taxon>
        <taxon>Metazoa</taxon>
        <taxon>Ecdysozoa</taxon>
        <taxon>Arthropoda</taxon>
        <taxon>Hexapoda</taxon>
        <taxon>Insecta</taxon>
        <taxon>Pterygota</taxon>
        <taxon>Neoptera</taxon>
        <taxon>Endopterygota</taxon>
        <taxon>Hymenoptera</taxon>
        <taxon>Apocrita</taxon>
        <taxon>Aculeata</taxon>
        <taxon>Formicoidea</taxon>
        <taxon>Formicidae</taxon>
        <taxon>Myrmicinae</taxon>
        <taxon>Temnothorax</taxon>
    </lineage>
</organism>
<dbReference type="InterPro" id="IPR050951">
    <property type="entry name" value="Retrovirus_Pol_polyprotein"/>
</dbReference>
<name>A0A6J1QU90_9HYME</name>
<feature type="domain" description="Integrase catalytic" evidence="2">
    <location>
        <begin position="1"/>
        <end position="119"/>
    </location>
</feature>
<dbReference type="Gene3D" id="3.30.420.10">
    <property type="entry name" value="Ribonuclease H-like superfamily/Ribonuclease H"/>
    <property type="match status" value="1"/>
</dbReference>
<dbReference type="RefSeq" id="XP_024886124.1">
    <property type="nucleotide sequence ID" value="XM_025030356.1"/>
</dbReference>
<evidence type="ECO:0000313" key="3">
    <source>
        <dbReference type="Proteomes" id="UP000504618"/>
    </source>
</evidence>
<feature type="compositionally biased region" description="Polar residues" evidence="1">
    <location>
        <begin position="281"/>
        <end position="291"/>
    </location>
</feature>
<dbReference type="SUPFAM" id="SSF53098">
    <property type="entry name" value="Ribonuclease H-like"/>
    <property type="match status" value="1"/>
</dbReference>
<dbReference type="PROSITE" id="PS50994">
    <property type="entry name" value="INTEGRASE"/>
    <property type="match status" value="1"/>
</dbReference>
<dbReference type="Proteomes" id="UP000504618">
    <property type="component" value="Unplaced"/>
</dbReference>
<evidence type="ECO:0000259" key="2">
    <source>
        <dbReference type="PROSITE" id="PS50994"/>
    </source>
</evidence>
<dbReference type="GeneID" id="112463785"/>
<dbReference type="InterPro" id="IPR036397">
    <property type="entry name" value="RNaseH_sf"/>
</dbReference>
<feature type="region of interest" description="Disordered" evidence="1">
    <location>
        <begin position="265"/>
        <end position="310"/>
    </location>
</feature>
<gene>
    <name evidence="4" type="primary">LOC112463785</name>
</gene>
<protein>
    <submittedName>
        <fullName evidence="4">Uncharacterized protein K02A2.6-like</fullName>
    </submittedName>
</protein>
<evidence type="ECO:0000313" key="4">
    <source>
        <dbReference type="RefSeq" id="XP_024886124.1"/>
    </source>
</evidence>
<dbReference type="OrthoDB" id="7695119at2759"/>
<sequence>MQGTDSTKTSDKLLSTFSVLGFPQELVSDNGPPFNAVEFEQFCKENAIKLTHSPPYHPQSNGMAEKAVQSIKHNLRKSLLECKTSSSLANKVNKYLLYSRNTPCVKTGVAPAELVLKQLPRTKLSMLKPEFNCTRSKETNCQMPTFRPEQSVFVKSIADKEVKWWPAKILERKSFATYLVLVNGKTRLYHASHIKVDQTVNQAKSREAQAGLPLSEACLGNTRDTEYDSNYQQNRTFPENDTHMADESVDSAKLIPQISPKHIEVPNSAFRQNVEEPKVPTSKTVINSESESPGPRRSQRVRQAPKRLNL</sequence>
<dbReference type="GO" id="GO:0015074">
    <property type="term" value="P:DNA integration"/>
    <property type="evidence" value="ECO:0007669"/>
    <property type="project" value="InterPro"/>
</dbReference>
<dbReference type="AlphaFoldDB" id="A0A6J1QU90"/>
<dbReference type="InterPro" id="IPR012337">
    <property type="entry name" value="RNaseH-like_sf"/>
</dbReference>
<proteinExistence type="predicted"/>
<feature type="compositionally biased region" description="Basic residues" evidence="1">
    <location>
        <begin position="297"/>
        <end position="310"/>
    </location>
</feature>
<dbReference type="PANTHER" id="PTHR37984:SF13">
    <property type="entry name" value="RIBONUCLEASE H"/>
    <property type="match status" value="1"/>
</dbReference>